<evidence type="ECO:0000313" key="3">
    <source>
        <dbReference type="Proteomes" id="UP000221168"/>
    </source>
</evidence>
<feature type="region of interest" description="Disordered" evidence="1">
    <location>
        <begin position="93"/>
        <end position="114"/>
    </location>
</feature>
<comment type="caution">
    <text evidence="2">The sequence shown here is derived from an EMBL/GenBank/DDBJ whole genome shotgun (WGS) entry which is preliminary data.</text>
</comment>
<dbReference type="Pfam" id="PF11149">
    <property type="entry name" value="DUF2924"/>
    <property type="match status" value="1"/>
</dbReference>
<proteinExistence type="predicted"/>
<name>A0A2G1QPH6_9HYPH</name>
<sequence length="157" mass="17235">MQPSRCDPMARSDRIETEVAGISRLQRDELVMLWITAHGHPPPKGVKRGLLERSAAWHLQSRRLGGHSKAVRRFLRQGIASLATTDAAVLKHTDSGVSGNPEPAASDPVARPAPSALMPTLASGTRLVRTWNGRPHVVDVVEDGGHRSQPIRAWRRR</sequence>
<dbReference type="EMBL" id="PDVP01000003">
    <property type="protein sequence ID" value="PHP67436.1"/>
    <property type="molecule type" value="Genomic_DNA"/>
</dbReference>
<keyword evidence="3" id="KW-1185">Reference proteome</keyword>
<reference evidence="2 3" key="1">
    <citation type="submission" date="2017-10" db="EMBL/GenBank/DDBJ databases">
        <title>Sedimentibacterium mangrovi gen. nov., sp. nov., a novel member of family Phyllobacteriacea isolated from mangrove sediment.</title>
        <authorList>
            <person name="Liao H."/>
            <person name="Tian Y."/>
        </authorList>
    </citation>
    <scope>NUCLEOTIDE SEQUENCE [LARGE SCALE GENOMIC DNA]</scope>
    <source>
        <strain evidence="2 3">X9-2-2</strain>
    </source>
</reference>
<dbReference type="Proteomes" id="UP000221168">
    <property type="component" value="Unassembled WGS sequence"/>
</dbReference>
<protein>
    <recommendedName>
        <fullName evidence="4">DUF2924 domain-containing protein</fullName>
    </recommendedName>
</protein>
<gene>
    <name evidence="2" type="ORF">CSC94_06930</name>
</gene>
<evidence type="ECO:0000256" key="1">
    <source>
        <dbReference type="SAM" id="MobiDB-lite"/>
    </source>
</evidence>
<dbReference type="AlphaFoldDB" id="A0A2G1QPH6"/>
<organism evidence="2 3">
    <name type="scientific">Zhengella mangrovi</name>
    <dbReference type="NCBI Taxonomy" id="1982044"/>
    <lineage>
        <taxon>Bacteria</taxon>
        <taxon>Pseudomonadati</taxon>
        <taxon>Pseudomonadota</taxon>
        <taxon>Alphaproteobacteria</taxon>
        <taxon>Hyphomicrobiales</taxon>
        <taxon>Notoacmeibacteraceae</taxon>
        <taxon>Zhengella</taxon>
    </lineage>
</organism>
<evidence type="ECO:0000313" key="2">
    <source>
        <dbReference type="EMBL" id="PHP67436.1"/>
    </source>
</evidence>
<dbReference type="InterPro" id="IPR021322">
    <property type="entry name" value="DUF2924"/>
</dbReference>
<accession>A0A2G1QPH6</accession>
<evidence type="ECO:0008006" key="4">
    <source>
        <dbReference type="Google" id="ProtNLM"/>
    </source>
</evidence>